<dbReference type="InterPro" id="IPR015422">
    <property type="entry name" value="PyrdxlP-dep_Trfase_small"/>
</dbReference>
<accession>A0ABU3T187</accession>
<dbReference type="InterPro" id="IPR004839">
    <property type="entry name" value="Aminotransferase_I/II_large"/>
</dbReference>
<keyword evidence="2" id="KW-0032">Aminotransferase</keyword>
<feature type="domain" description="Aminotransferase class I/classII large" evidence="1">
    <location>
        <begin position="3"/>
        <end position="102"/>
    </location>
</feature>
<dbReference type="Gene3D" id="3.90.1150.10">
    <property type="entry name" value="Aspartate Aminotransferase, domain 1"/>
    <property type="match status" value="1"/>
</dbReference>
<reference evidence="2 3" key="1">
    <citation type="submission" date="2023-10" db="EMBL/GenBank/DDBJ databases">
        <title>Glaciecola aquimarina strain GGW-M5 nov., isolated from a coastal seawater.</title>
        <authorList>
            <person name="Bayburt H."/>
            <person name="Kim J.M."/>
            <person name="Choi B.J."/>
            <person name="Jeon C.O."/>
        </authorList>
    </citation>
    <scope>NUCLEOTIDE SEQUENCE [LARGE SCALE GENOMIC DNA]</scope>
    <source>
        <strain evidence="2 3">KCTC 32108</strain>
    </source>
</reference>
<organism evidence="2 3">
    <name type="scientific">Paraglaciecola aquimarina</name>
    <dbReference type="NCBI Taxonomy" id="1235557"/>
    <lineage>
        <taxon>Bacteria</taxon>
        <taxon>Pseudomonadati</taxon>
        <taxon>Pseudomonadota</taxon>
        <taxon>Gammaproteobacteria</taxon>
        <taxon>Alteromonadales</taxon>
        <taxon>Alteromonadaceae</taxon>
        <taxon>Paraglaciecola</taxon>
    </lineage>
</organism>
<name>A0ABU3T187_9ALTE</name>
<dbReference type="Pfam" id="PF00155">
    <property type="entry name" value="Aminotran_1_2"/>
    <property type="match status" value="1"/>
</dbReference>
<proteinExistence type="predicted"/>
<dbReference type="EMBL" id="JAWDIO010000002">
    <property type="protein sequence ID" value="MDU0355973.1"/>
    <property type="molecule type" value="Genomic_DNA"/>
</dbReference>
<dbReference type="InterPro" id="IPR015424">
    <property type="entry name" value="PyrdxlP-dep_Trfase"/>
</dbReference>
<dbReference type="GO" id="GO:0008483">
    <property type="term" value="F:transaminase activity"/>
    <property type="evidence" value="ECO:0007669"/>
    <property type="project" value="UniProtKB-KW"/>
</dbReference>
<gene>
    <name evidence="2" type="ORF">RS130_20620</name>
</gene>
<protein>
    <submittedName>
        <fullName evidence="2">Aminotransferase class I/II-fold pyridoxal phosphate-dependent enzyme</fullName>
    </submittedName>
</protein>
<keyword evidence="3" id="KW-1185">Reference proteome</keyword>
<evidence type="ECO:0000259" key="1">
    <source>
        <dbReference type="Pfam" id="PF00155"/>
    </source>
</evidence>
<dbReference type="RefSeq" id="WP_316027485.1">
    <property type="nucleotide sequence ID" value="NZ_JAWDIO010000002.1"/>
</dbReference>
<dbReference type="Proteomes" id="UP001247805">
    <property type="component" value="Unassembled WGS sequence"/>
</dbReference>
<keyword evidence="2" id="KW-0808">Transferase</keyword>
<evidence type="ECO:0000313" key="2">
    <source>
        <dbReference type="EMBL" id="MDU0355973.1"/>
    </source>
</evidence>
<dbReference type="SUPFAM" id="SSF53383">
    <property type="entry name" value="PLP-dependent transferases"/>
    <property type="match status" value="1"/>
</dbReference>
<evidence type="ECO:0000313" key="3">
    <source>
        <dbReference type="Proteomes" id="UP001247805"/>
    </source>
</evidence>
<sequence>MLGPWSVSGPAQYIGEQALQDTAWQKQQRDSLQKLSSKLAALLENTFKTPPTGTILFQTIQHNQAPEIFQQLCQQGIYVRLCDEQNALRFGIPTTEQFKRLEKALKTIRFRLKTLPE</sequence>
<comment type="caution">
    <text evidence="2">The sequence shown here is derived from an EMBL/GenBank/DDBJ whole genome shotgun (WGS) entry which is preliminary data.</text>
</comment>